<dbReference type="Proteomes" id="UP000256970">
    <property type="component" value="Unassembled WGS sequence"/>
</dbReference>
<dbReference type="InterPro" id="IPR019791">
    <property type="entry name" value="Haem_peroxidase_animal"/>
</dbReference>
<evidence type="ECO:0000256" key="3">
    <source>
        <dbReference type="ARBA" id="ARBA00023180"/>
    </source>
</evidence>
<dbReference type="InterPro" id="IPR037120">
    <property type="entry name" value="Haem_peroxidase_sf_animal"/>
</dbReference>
<keyword evidence="7" id="KW-1185">Reference proteome</keyword>
<feature type="chain" id="PRO_5016879658" description="Peroxidase" evidence="5">
    <location>
        <begin position="25"/>
        <end position="288"/>
    </location>
</feature>
<protein>
    <recommendedName>
        <fullName evidence="8">Peroxidase</fullName>
    </recommendedName>
</protein>
<evidence type="ECO:0000256" key="1">
    <source>
        <dbReference type="ARBA" id="ARBA00004613"/>
    </source>
</evidence>
<sequence length="288" mass="30495">MERRSRPRWAVPLLLLAAAAAVTAQGASYPPLDGTGNNKANPTWGAAGTPYLRQQVPQEAFGPTGSAMAGANRPSARAVSLALTNSPYFKAASRYNTSYLLSALGQLISIDVTRINAQATSNGGAAPIPVPPGDPLFAAFTNGMPQGGRAALNFTRSEYVTGPGPNASRQAINEATSFLDASCLYGEDENVTQAIRAGTAGLLLDDGQRLLPFNREKATGAPILRLKNLAGRVPDTQLRLSGNKNVNQNPFPLTMTTLLLREHNRRALALAQENSTLGDEEIFQAARK</sequence>
<dbReference type="Gene3D" id="1.10.640.10">
    <property type="entry name" value="Haem peroxidase domain superfamily, animal type"/>
    <property type="match status" value="1"/>
</dbReference>
<name>A0A383WKV6_TETOB</name>
<dbReference type="GO" id="GO:0005576">
    <property type="term" value="C:extracellular region"/>
    <property type="evidence" value="ECO:0007669"/>
    <property type="project" value="UniProtKB-SubCell"/>
</dbReference>
<accession>A0A383WKV6</accession>
<dbReference type="GO" id="GO:0004601">
    <property type="term" value="F:peroxidase activity"/>
    <property type="evidence" value="ECO:0007669"/>
    <property type="project" value="InterPro"/>
</dbReference>
<evidence type="ECO:0000313" key="6">
    <source>
        <dbReference type="EMBL" id="SZX78100.1"/>
    </source>
</evidence>
<dbReference type="GO" id="GO:0020037">
    <property type="term" value="F:heme binding"/>
    <property type="evidence" value="ECO:0007669"/>
    <property type="project" value="InterPro"/>
</dbReference>
<dbReference type="Pfam" id="PF03098">
    <property type="entry name" value="An_peroxidase"/>
    <property type="match status" value="1"/>
</dbReference>
<evidence type="ECO:0000256" key="2">
    <source>
        <dbReference type="ARBA" id="ARBA00022525"/>
    </source>
</evidence>
<dbReference type="STRING" id="3088.A0A383WKV6"/>
<evidence type="ECO:0000256" key="5">
    <source>
        <dbReference type="SAM" id="SignalP"/>
    </source>
</evidence>
<evidence type="ECO:0000313" key="7">
    <source>
        <dbReference type="Proteomes" id="UP000256970"/>
    </source>
</evidence>
<gene>
    <name evidence="6" type="ORF">BQ4739_LOCUS18420</name>
</gene>
<dbReference type="PROSITE" id="PS50292">
    <property type="entry name" value="PEROXIDASE_3"/>
    <property type="match status" value="1"/>
</dbReference>
<keyword evidence="5" id="KW-0732">Signal</keyword>
<organism evidence="6 7">
    <name type="scientific">Tetradesmus obliquus</name>
    <name type="common">Green alga</name>
    <name type="synonym">Acutodesmus obliquus</name>
    <dbReference type="NCBI Taxonomy" id="3088"/>
    <lineage>
        <taxon>Eukaryota</taxon>
        <taxon>Viridiplantae</taxon>
        <taxon>Chlorophyta</taxon>
        <taxon>core chlorophytes</taxon>
        <taxon>Chlorophyceae</taxon>
        <taxon>CS clade</taxon>
        <taxon>Sphaeropleales</taxon>
        <taxon>Scenedesmaceae</taxon>
        <taxon>Tetradesmus</taxon>
    </lineage>
</organism>
<dbReference type="PANTHER" id="PTHR11475:SF4">
    <property type="entry name" value="CHORION PEROXIDASE"/>
    <property type="match status" value="1"/>
</dbReference>
<dbReference type="PANTHER" id="PTHR11475">
    <property type="entry name" value="OXIDASE/PEROXIDASE"/>
    <property type="match status" value="1"/>
</dbReference>
<reference evidence="6 7" key="1">
    <citation type="submission" date="2016-10" db="EMBL/GenBank/DDBJ databases">
        <authorList>
            <person name="Cai Z."/>
        </authorList>
    </citation>
    <scope>NUCLEOTIDE SEQUENCE [LARGE SCALE GENOMIC DNA]</scope>
</reference>
<feature type="signal peptide" evidence="5">
    <location>
        <begin position="1"/>
        <end position="24"/>
    </location>
</feature>
<dbReference type="EMBL" id="FNXT01001303">
    <property type="protein sequence ID" value="SZX78100.1"/>
    <property type="molecule type" value="Genomic_DNA"/>
</dbReference>
<evidence type="ECO:0000256" key="4">
    <source>
        <dbReference type="SAM" id="MobiDB-lite"/>
    </source>
</evidence>
<comment type="subcellular location">
    <subcellularLocation>
        <location evidence="1">Secreted</location>
    </subcellularLocation>
</comment>
<dbReference type="AlphaFoldDB" id="A0A383WKV6"/>
<feature type="region of interest" description="Disordered" evidence="4">
    <location>
        <begin position="29"/>
        <end position="48"/>
    </location>
</feature>
<dbReference type="GO" id="GO:0006979">
    <property type="term" value="P:response to oxidative stress"/>
    <property type="evidence" value="ECO:0007669"/>
    <property type="project" value="InterPro"/>
</dbReference>
<dbReference type="SUPFAM" id="SSF48113">
    <property type="entry name" value="Heme-dependent peroxidases"/>
    <property type="match status" value="1"/>
</dbReference>
<proteinExistence type="predicted"/>
<keyword evidence="2" id="KW-0964">Secreted</keyword>
<keyword evidence="3" id="KW-0325">Glycoprotein</keyword>
<dbReference type="InterPro" id="IPR010255">
    <property type="entry name" value="Haem_peroxidase_sf"/>
</dbReference>
<evidence type="ECO:0008006" key="8">
    <source>
        <dbReference type="Google" id="ProtNLM"/>
    </source>
</evidence>